<proteinExistence type="predicted"/>
<organism evidence="1 2">
    <name type="scientific">Dreissena polymorpha</name>
    <name type="common">Zebra mussel</name>
    <name type="synonym">Mytilus polymorpha</name>
    <dbReference type="NCBI Taxonomy" id="45954"/>
    <lineage>
        <taxon>Eukaryota</taxon>
        <taxon>Metazoa</taxon>
        <taxon>Spiralia</taxon>
        <taxon>Lophotrochozoa</taxon>
        <taxon>Mollusca</taxon>
        <taxon>Bivalvia</taxon>
        <taxon>Autobranchia</taxon>
        <taxon>Heteroconchia</taxon>
        <taxon>Euheterodonta</taxon>
        <taxon>Imparidentia</taxon>
        <taxon>Neoheterodontei</taxon>
        <taxon>Myida</taxon>
        <taxon>Dreissenoidea</taxon>
        <taxon>Dreissenidae</taxon>
        <taxon>Dreissena</taxon>
    </lineage>
</organism>
<gene>
    <name evidence="1" type="ORF">DPMN_143569</name>
</gene>
<protein>
    <submittedName>
        <fullName evidence="1">Uncharacterized protein</fullName>
    </submittedName>
</protein>
<comment type="caution">
    <text evidence="1">The sequence shown here is derived from an EMBL/GenBank/DDBJ whole genome shotgun (WGS) entry which is preliminary data.</text>
</comment>
<dbReference type="Proteomes" id="UP000828390">
    <property type="component" value="Unassembled WGS sequence"/>
</dbReference>
<evidence type="ECO:0000313" key="1">
    <source>
        <dbReference type="EMBL" id="KAH3815050.1"/>
    </source>
</evidence>
<dbReference type="EMBL" id="JAIWYP010000006">
    <property type="protein sequence ID" value="KAH3815050.1"/>
    <property type="molecule type" value="Genomic_DNA"/>
</dbReference>
<dbReference type="AlphaFoldDB" id="A0A9D4GDC6"/>
<reference evidence="1" key="2">
    <citation type="submission" date="2020-11" db="EMBL/GenBank/DDBJ databases">
        <authorList>
            <person name="McCartney M.A."/>
            <person name="Auch B."/>
            <person name="Kono T."/>
            <person name="Mallez S."/>
            <person name="Becker A."/>
            <person name="Gohl D.M."/>
            <person name="Silverstein K.A.T."/>
            <person name="Koren S."/>
            <person name="Bechman K.B."/>
            <person name="Herman A."/>
            <person name="Abrahante J.E."/>
            <person name="Garbe J."/>
        </authorList>
    </citation>
    <scope>NUCLEOTIDE SEQUENCE</scope>
    <source>
        <strain evidence="1">Duluth1</strain>
        <tissue evidence="1">Whole animal</tissue>
    </source>
</reference>
<name>A0A9D4GDC6_DREPO</name>
<reference evidence="1" key="1">
    <citation type="journal article" date="2019" name="bioRxiv">
        <title>The Genome of the Zebra Mussel, Dreissena polymorpha: A Resource for Invasive Species Research.</title>
        <authorList>
            <person name="McCartney M.A."/>
            <person name="Auch B."/>
            <person name="Kono T."/>
            <person name="Mallez S."/>
            <person name="Zhang Y."/>
            <person name="Obille A."/>
            <person name="Becker A."/>
            <person name="Abrahante J.E."/>
            <person name="Garbe J."/>
            <person name="Badalamenti J.P."/>
            <person name="Herman A."/>
            <person name="Mangelson H."/>
            <person name="Liachko I."/>
            <person name="Sullivan S."/>
            <person name="Sone E.D."/>
            <person name="Koren S."/>
            <person name="Silverstein K.A.T."/>
            <person name="Beckman K.B."/>
            <person name="Gohl D.M."/>
        </authorList>
    </citation>
    <scope>NUCLEOTIDE SEQUENCE</scope>
    <source>
        <strain evidence="1">Duluth1</strain>
        <tissue evidence="1">Whole animal</tissue>
    </source>
</reference>
<sequence length="60" mass="6715">MEEAVRSFNAEQSLGVDNVPSERIKHWGDVMKAALCQQIREEKKTGNLKLCHNNAPSASF</sequence>
<accession>A0A9D4GDC6</accession>
<keyword evidence="2" id="KW-1185">Reference proteome</keyword>
<evidence type="ECO:0000313" key="2">
    <source>
        <dbReference type="Proteomes" id="UP000828390"/>
    </source>
</evidence>